<dbReference type="GO" id="GO:0002181">
    <property type="term" value="P:cytoplasmic translation"/>
    <property type="evidence" value="ECO:0007669"/>
    <property type="project" value="TreeGrafter"/>
</dbReference>
<protein>
    <recommendedName>
        <fullName evidence="3">40S ribosomal protein S29-like</fullName>
    </recommendedName>
</protein>
<keyword evidence="2" id="KW-1185">Reference proteome</keyword>
<evidence type="ECO:0000313" key="2">
    <source>
        <dbReference type="Proteomes" id="UP000694387"/>
    </source>
</evidence>
<dbReference type="InterPro" id="IPR043140">
    <property type="entry name" value="Ribosomal_uS14_sf"/>
</dbReference>
<proteinExistence type="predicted"/>
<dbReference type="GO" id="GO:0008270">
    <property type="term" value="F:zinc ion binding"/>
    <property type="evidence" value="ECO:0007669"/>
    <property type="project" value="InterPro"/>
</dbReference>
<organism evidence="1 2">
    <name type="scientific">Equus asinus</name>
    <name type="common">Donkey</name>
    <name type="synonym">Equus africanus asinus</name>
    <dbReference type="NCBI Taxonomy" id="9793"/>
    <lineage>
        <taxon>Eukaryota</taxon>
        <taxon>Metazoa</taxon>
        <taxon>Chordata</taxon>
        <taxon>Craniata</taxon>
        <taxon>Vertebrata</taxon>
        <taxon>Euteleostomi</taxon>
        <taxon>Mammalia</taxon>
        <taxon>Eutheria</taxon>
        <taxon>Laurasiatheria</taxon>
        <taxon>Perissodactyla</taxon>
        <taxon>Equidae</taxon>
        <taxon>Equus</taxon>
    </lineage>
</organism>
<dbReference type="InterPro" id="IPR039744">
    <property type="entry name" value="RIbosomal_uS14_euk_arc"/>
</dbReference>
<dbReference type="PANTHER" id="PTHR12010">
    <property type="entry name" value="40S RIBOSOMAL PROTEIN S29"/>
    <property type="match status" value="1"/>
</dbReference>
<evidence type="ECO:0000313" key="1">
    <source>
        <dbReference type="Ensembl" id="ENSEASP00005000084.2"/>
    </source>
</evidence>
<name>A0A8C4KWC3_EQUAS</name>
<dbReference type="AlphaFoldDB" id="A0A8C4KWC3"/>
<dbReference type="Proteomes" id="UP000694387">
    <property type="component" value="Chromosome 2"/>
</dbReference>
<reference evidence="1 2" key="1">
    <citation type="journal article" date="2020" name="Nat. Commun.">
        <title>Donkey genomes provide new insights into domestication and selection for coat color.</title>
        <authorList>
            <person name="Wang"/>
            <person name="C."/>
            <person name="Li"/>
            <person name="H."/>
            <person name="Guo"/>
            <person name="Y."/>
            <person name="Huang"/>
            <person name="J."/>
            <person name="Sun"/>
            <person name="Y."/>
            <person name="Min"/>
            <person name="J."/>
            <person name="Wang"/>
            <person name="J."/>
            <person name="Fang"/>
            <person name="X."/>
            <person name="Zhao"/>
            <person name="Z."/>
            <person name="Wang"/>
            <person name="S."/>
            <person name="Zhang"/>
            <person name="Y."/>
            <person name="Liu"/>
            <person name="Q."/>
            <person name="Jiang"/>
            <person name="Q."/>
            <person name="Wang"/>
            <person name="X."/>
            <person name="Guo"/>
            <person name="Y."/>
            <person name="Yang"/>
            <person name="C."/>
            <person name="Wang"/>
            <person name="Y."/>
            <person name="Tian"/>
            <person name="F."/>
            <person name="Zhuang"/>
            <person name="G."/>
            <person name="Fan"/>
            <person name="Y."/>
            <person name="Gao"/>
            <person name="Q."/>
            <person name="Li"/>
            <person name="Y."/>
            <person name="Ju"/>
            <person name="Z."/>
            <person name="Li"/>
            <person name="J."/>
            <person name="Li"/>
            <person name="R."/>
            <person name="Hou"/>
            <person name="M."/>
            <person name="Yang"/>
            <person name="G."/>
            <person name="Liu"/>
            <person name="G."/>
            <person name="Liu"/>
            <person name="W."/>
            <person name="Guo"/>
            <person name="J."/>
            <person name="Pan"/>
            <person name="S."/>
            <person name="Fan"/>
            <person name="G."/>
            <person name="Zhang"/>
            <person name="W."/>
            <person name="Zhang"/>
            <person name="R."/>
            <person name="Yu"/>
            <person name="J."/>
            <person name="Zhang"/>
            <person name="X."/>
            <person name="Yin"/>
            <person name="Q."/>
            <person name="Ji"/>
            <person name="C."/>
            <person name="Jin"/>
            <person name="Y."/>
            <person name="Yue"/>
            <person name="G."/>
            <person name="Liu"/>
            <person name="M."/>
            <person name="Xu"/>
            <person name="J."/>
            <person name="Liu"/>
            <person name="S."/>
            <person name="Jordana"/>
            <person name="J."/>
            <person name="Noce"/>
            <person name="A."/>
            <person name="Amills"/>
            <person name="M."/>
            <person name="Wu"/>
            <person name="D.D."/>
            <person name="Li"/>
            <person name="S."/>
            <person name="Zhou"/>
            <person name="X. and Zhong"/>
            <person name="J."/>
        </authorList>
    </citation>
    <scope>NUCLEOTIDE SEQUENCE [LARGE SCALE GENOMIC DNA]</scope>
</reference>
<sequence length="88" mass="10206">MGHQQLYWSHLQKFGKGSHSGHICSNQDGLIQKYSLNICSQCLYQYFNGQVLIENLTMCSGPRPEMGYYRRCIKALTSPLMWMTIQLE</sequence>
<dbReference type="Ensembl" id="ENSEAST00005000142.2">
    <property type="protein sequence ID" value="ENSEASP00005000084.2"/>
    <property type="gene ID" value="ENSEASG00005000108.2"/>
</dbReference>
<dbReference type="GO" id="GO:0022627">
    <property type="term" value="C:cytosolic small ribosomal subunit"/>
    <property type="evidence" value="ECO:0007669"/>
    <property type="project" value="TreeGrafter"/>
</dbReference>
<reference evidence="1" key="3">
    <citation type="submission" date="2025-09" db="UniProtKB">
        <authorList>
            <consortium name="Ensembl"/>
        </authorList>
    </citation>
    <scope>IDENTIFICATION</scope>
</reference>
<reference evidence="1" key="2">
    <citation type="submission" date="2025-08" db="UniProtKB">
        <authorList>
            <consortium name="Ensembl"/>
        </authorList>
    </citation>
    <scope>IDENTIFICATION</scope>
</reference>
<accession>A0A8C4KWC3</accession>
<dbReference type="PANTHER" id="PTHR12010:SF2">
    <property type="entry name" value="40S RIBOSOMAL PROTEIN S29"/>
    <property type="match status" value="1"/>
</dbReference>
<evidence type="ECO:0008006" key="3">
    <source>
        <dbReference type="Google" id="ProtNLM"/>
    </source>
</evidence>
<dbReference type="GeneTree" id="ENSGT00960000192668"/>
<dbReference type="Gene3D" id="4.10.830.10">
    <property type="entry name" value="30s Ribosomal Protein S14, Chain N"/>
    <property type="match status" value="1"/>
</dbReference>
<dbReference type="GO" id="GO:0003735">
    <property type="term" value="F:structural constituent of ribosome"/>
    <property type="evidence" value="ECO:0007669"/>
    <property type="project" value="InterPro"/>
</dbReference>